<dbReference type="InterPro" id="IPR015413">
    <property type="entry name" value="Methionyl/Leucyl_tRNA_Synth"/>
</dbReference>
<comment type="similarity">
    <text evidence="23">Belongs to the WD repeat DCAF7 family.</text>
</comment>
<dbReference type="GO" id="GO:0006431">
    <property type="term" value="P:methionyl-tRNA aminoacylation"/>
    <property type="evidence" value="ECO:0007669"/>
    <property type="project" value="InterPro"/>
</dbReference>
<keyword evidence="15" id="KW-0809">Transit peptide</keyword>
<dbReference type="InterPro" id="IPR014758">
    <property type="entry name" value="Met-tRNA_synth"/>
</dbReference>
<keyword evidence="16" id="KW-0496">Mitochondrion</keyword>
<keyword evidence="10" id="KW-0677">Repeat</keyword>
<evidence type="ECO:0000256" key="10">
    <source>
        <dbReference type="ARBA" id="ARBA00022737"/>
    </source>
</evidence>
<dbReference type="FunFam" id="2.130.10.10:FF:000049">
    <property type="entry name" value="DDB1-and CUL4-associated factor 7"/>
    <property type="match status" value="1"/>
</dbReference>
<evidence type="ECO:0000259" key="29">
    <source>
        <dbReference type="Pfam" id="PF09334"/>
    </source>
</evidence>
<keyword evidence="8 27" id="KW-0853">WD repeat</keyword>
<feature type="non-terminal residue" evidence="31">
    <location>
        <position position="870"/>
    </location>
</feature>
<dbReference type="GO" id="GO:0005524">
    <property type="term" value="F:ATP binding"/>
    <property type="evidence" value="ECO:0007669"/>
    <property type="project" value="UniProtKB-KW"/>
</dbReference>
<dbReference type="InterPro" id="IPR001680">
    <property type="entry name" value="WD40_rpt"/>
</dbReference>
<dbReference type="InterPro" id="IPR009080">
    <property type="entry name" value="tRNAsynth_Ia_anticodon-bd"/>
</dbReference>
<dbReference type="NCBIfam" id="TIGR00398">
    <property type="entry name" value="metG"/>
    <property type="match status" value="1"/>
</dbReference>
<dbReference type="InterPro" id="IPR019775">
    <property type="entry name" value="WD40_repeat_CS"/>
</dbReference>
<evidence type="ECO:0000256" key="17">
    <source>
        <dbReference type="ARBA" id="ARBA00023146"/>
    </source>
</evidence>
<evidence type="ECO:0000256" key="22">
    <source>
        <dbReference type="ARBA" id="ARBA00047364"/>
    </source>
</evidence>
<dbReference type="STRING" id="1661398.A0A482V899"/>
<evidence type="ECO:0000256" key="13">
    <source>
        <dbReference type="ARBA" id="ARBA00022840"/>
    </source>
</evidence>
<evidence type="ECO:0000256" key="9">
    <source>
        <dbReference type="ARBA" id="ARBA00022598"/>
    </source>
</evidence>
<dbReference type="OrthoDB" id="24670at2759"/>
<evidence type="ECO:0000256" key="21">
    <source>
        <dbReference type="ARBA" id="ARBA00030331"/>
    </source>
</evidence>
<dbReference type="AlphaFoldDB" id="A0A482V899"/>
<feature type="domain" description="Methionyl-tRNA synthetase anticodon-binding" evidence="30">
    <location>
        <begin position="732"/>
        <end position="840"/>
    </location>
</feature>
<dbReference type="Pfam" id="PF00400">
    <property type="entry name" value="WD40"/>
    <property type="match status" value="2"/>
</dbReference>
<keyword evidence="9 28" id="KW-0436">Ligase</keyword>
<dbReference type="FunFam" id="2.170.220.10:FF:000001">
    <property type="entry name" value="methionine--tRNA ligase, mitochondrial"/>
    <property type="match status" value="1"/>
</dbReference>
<evidence type="ECO:0000256" key="2">
    <source>
        <dbReference type="ARBA" id="ARBA00004305"/>
    </source>
</evidence>
<keyword evidence="13 28" id="KW-0067">ATP-binding</keyword>
<evidence type="ECO:0000313" key="31">
    <source>
        <dbReference type="EMBL" id="RZB39414.1"/>
    </source>
</evidence>
<evidence type="ECO:0000256" key="11">
    <source>
        <dbReference type="ARBA" id="ARBA00022741"/>
    </source>
</evidence>
<evidence type="ECO:0000256" key="25">
    <source>
        <dbReference type="ARBA" id="ARBA00075735"/>
    </source>
</evidence>
<keyword evidence="7" id="KW-0963">Cytoplasm</keyword>
<evidence type="ECO:0000256" key="26">
    <source>
        <dbReference type="ARBA" id="ARBA00079586"/>
    </source>
</evidence>
<dbReference type="PROSITE" id="PS00678">
    <property type="entry name" value="WD_REPEATS_1"/>
    <property type="match status" value="1"/>
</dbReference>
<keyword evidence="18" id="KW-0539">Nucleus</keyword>
<dbReference type="InterPro" id="IPR033911">
    <property type="entry name" value="MetRS_core"/>
</dbReference>
<gene>
    <name evidence="31" type="ORF">BDFB_005512</name>
</gene>
<dbReference type="GO" id="GO:0005634">
    <property type="term" value="C:nucleus"/>
    <property type="evidence" value="ECO:0007669"/>
    <property type="project" value="UniProtKB-SubCell"/>
</dbReference>
<dbReference type="InterPro" id="IPR036322">
    <property type="entry name" value="WD40_repeat_dom_sf"/>
</dbReference>
<evidence type="ECO:0000256" key="15">
    <source>
        <dbReference type="ARBA" id="ARBA00022946"/>
    </source>
</evidence>
<keyword evidence="6" id="KW-0217">Developmental protein</keyword>
<dbReference type="FunFam" id="1.10.730.10:FF:000022">
    <property type="entry name" value="Methionyl-tRNA synthetase 2, mitochondrial"/>
    <property type="match status" value="1"/>
</dbReference>
<evidence type="ECO:0000313" key="32">
    <source>
        <dbReference type="Proteomes" id="UP000292052"/>
    </source>
</evidence>
<comment type="subcellular location">
    <subcellularLocation>
        <location evidence="3">Cytoplasm</location>
    </subcellularLocation>
    <subcellularLocation>
        <location evidence="2">Mitochondrion matrix</location>
    </subcellularLocation>
    <subcellularLocation>
        <location evidence="1">Nucleus</location>
    </subcellularLocation>
</comment>
<protein>
    <recommendedName>
        <fullName evidence="24">DDB1- and CUL4-associated factor 7</fullName>
        <ecNumber evidence="5">6.1.1.10</ecNumber>
    </recommendedName>
    <alternativeName>
        <fullName evidence="19">Methionine--tRNA ligase, mitochondrial</fullName>
    </alternativeName>
    <alternativeName>
        <fullName evidence="20">Methionyl-tRNA synthetase 2</fullName>
    </alternativeName>
    <alternativeName>
        <fullName evidence="21">Mitochondrial methionyl-tRNA synthetase</fullName>
    </alternativeName>
    <alternativeName>
        <fullName evidence="25">WD repeat-containing protein 68</fullName>
    </alternativeName>
    <alternativeName>
        <fullName evidence="26">WD repeat-containing protein An11 homolog</fullName>
    </alternativeName>
</protein>
<dbReference type="Gene3D" id="3.40.50.620">
    <property type="entry name" value="HUPs"/>
    <property type="match status" value="1"/>
</dbReference>
<feature type="domain" description="Methionyl/Leucyl tRNA synthetase" evidence="29">
    <location>
        <begin position="353"/>
        <end position="708"/>
    </location>
</feature>
<dbReference type="Pfam" id="PF09334">
    <property type="entry name" value="tRNA-synt_1g"/>
    <property type="match status" value="1"/>
</dbReference>
<dbReference type="CDD" id="cd00814">
    <property type="entry name" value="MetRS_core"/>
    <property type="match status" value="1"/>
</dbReference>
<evidence type="ECO:0000256" key="18">
    <source>
        <dbReference type="ARBA" id="ARBA00023242"/>
    </source>
</evidence>
<dbReference type="GO" id="GO:0005759">
    <property type="term" value="C:mitochondrial matrix"/>
    <property type="evidence" value="ECO:0007669"/>
    <property type="project" value="UniProtKB-SubCell"/>
</dbReference>
<dbReference type="PROSITE" id="PS50082">
    <property type="entry name" value="WD_REPEATS_2"/>
    <property type="match status" value="1"/>
</dbReference>
<dbReference type="Gene3D" id="2.130.10.10">
    <property type="entry name" value="YVTN repeat-like/Quinoprotein amine dehydrogenase"/>
    <property type="match status" value="1"/>
</dbReference>
<dbReference type="Pfam" id="PF19303">
    <property type="entry name" value="Anticodon_3"/>
    <property type="match status" value="1"/>
</dbReference>
<comment type="similarity">
    <text evidence="28">Belongs to the class-I aminoacyl-tRNA synthetase family.</text>
</comment>
<dbReference type="InterPro" id="IPR014729">
    <property type="entry name" value="Rossmann-like_a/b/a_fold"/>
</dbReference>
<keyword evidence="17 28" id="KW-0030">Aminoacyl-tRNA synthetase</keyword>
<dbReference type="SUPFAM" id="SSF47323">
    <property type="entry name" value="Anticodon-binding domain of a subclass of class I aminoacyl-tRNA synthetases"/>
    <property type="match status" value="1"/>
</dbReference>
<dbReference type="InterPro" id="IPR041872">
    <property type="entry name" value="Anticodon_Met"/>
</dbReference>
<proteinExistence type="inferred from homology"/>
<evidence type="ECO:0000256" key="1">
    <source>
        <dbReference type="ARBA" id="ARBA00004123"/>
    </source>
</evidence>
<name>A0A482V899_ASBVE</name>
<evidence type="ECO:0000256" key="6">
    <source>
        <dbReference type="ARBA" id="ARBA00022473"/>
    </source>
</evidence>
<dbReference type="SUPFAM" id="SSF50978">
    <property type="entry name" value="WD40 repeat-like"/>
    <property type="match status" value="1"/>
</dbReference>
<evidence type="ECO:0000256" key="3">
    <source>
        <dbReference type="ARBA" id="ARBA00004496"/>
    </source>
</evidence>
<comment type="catalytic activity">
    <reaction evidence="22">
        <text>tRNA(Met) + L-methionine + ATP = L-methionyl-tRNA(Met) + AMP + diphosphate</text>
        <dbReference type="Rhea" id="RHEA:13481"/>
        <dbReference type="Rhea" id="RHEA-COMP:9667"/>
        <dbReference type="Rhea" id="RHEA-COMP:9698"/>
        <dbReference type="ChEBI" id="CHEBI:30616"/>
        <dbReference type="ChEBI" id="CHEBI:33019"/>
        <dbReference type="ChEBI" id="CHEBI:57844"/>
        <dbReference type="ChEBI" id="CHEBI:78442"/>
        <dbReference type="ChEBI" id="CHEBI:78530"/>
        <dbReference type="ChEBI" id="CHEBI:456215"/>
        <dbReference type="EC" id="6.1.1.10"/>
    </reaction>
</comment>
<keyword evidence="14 28" id="KW-0648">Protein biosynthesis</keyword>
<reference evidence="31 32" key="1">
    <citation type="submission" date="2017-03" db="EMBL/GenBank/DDBJ databases">
        <title>Genome of the blue death feigning beetle - Asbolus verrucosus.</title>
        <authorList>
            <person name="Rider S.D."/>
        </authorList>
    </citation>
    <scope>NUCLEOTIDE SEQUENCE [LARGE SCALE GENOMIC DNA]</scope>
    <source>
        <strain evidence="31">Butters</strain>
        <tissue evidence="31">Head and leg muscle</tissue>
    </source>
</reference>
<sequence length="870" mass="98056">MAHSGVVPAGKRKEIYKYIAPWPLFSMNWSVRPDKRFRLALGSFVEEYNNKVQIVSLDEDSSEFSPKSTFDHPYPTTKIMWIPDSKGVYPDLLATSGDYLRVWRAGEPDTRLECVLNNNKNSDFCAPLTSFDWNEVDPNLVGTSSIDTTCTIWGLETGQIIGRVNLVSGHVKTQLIAHDKEVYDIAFSRAGGGRDMFASVGADGSVRMFDLRHLEHSTIIYEDPAHTPLLRLAWNKQDPNYLATIAMDACEVIILDVRVPCTPVARLNNHRACVNGIAWAPHSSCHICTAGDDHQALIWDIQQMPRAIEDPILAYTAAEGEVNQIQWGATQPDWIAICYNKCLEILRKAIVGPHIGHLYSSVIADAVNRWQRLVNGAGKFKFSTGTDEHGSKIQQAAEKNGCTPSDYCSRISAQYEKLAKHFSVDYTDFVRTTDEDHRKAVHKFWNVLKGNGKIYSAKYGGWYCVSDETFLPESQLKEKVEPDGRKTIISGESGHPVEWIEELNYMFPLRSLQDDLRYWISRNENAVRPAKFRRILLDMVDAGPLPDISISRPSSRVHWGIQVPDDGTQTVYVWLDALVNYLTAAGYSSERAESFSQIWPPGVQVIGKDILKFHGIYWPAFLIAADLQPPISILCHSHWTVDGEKMSKSKNNVVCPIRRSEIYTADGLRYFLLREGVAHSDGNYSDTKVVRILNSELADTLGNLLSRCCGTALNPNQTFPEIEPSAFQAVASADVTKKLIEDVTALPEVCMGHYSNFNFYKAVDSVTATLHQANLFFETLKPWELKKLEDKSKELDVVLHLTLETLRVCGILLQPIIPNIARNLLNKINVGLDRRYFKDATEFSWNKPNFVTKNLSSDKAILFKRIMLED</sequence>
<evidence type="ECO:0000256" key="14">
    <source>
        <dbReference type="ARBA" id="ARBA00022917"/>
    </source>
</evidence>
<comment type="caution">
    <text evidence="31">The sequence shown here is derived from an EMBL/GenBank/DDBJ whole genome shotgun (WGS) entry which is preliminary data.</text>
</comment>
<keyword evidence="32" id="KW-1185">Reference proteome</keyword>
<dbReference type="EC" id="6.1.1.10" evidence="5"/>
<dbReference type="InterPro" id="IPR023457">
    <property type="entry name" value="Met-tRNA_synth_2"/>
</dbReference>
<evidence type="ECO:0000256" key="28">
    <source>
        <dbReference type="RuleBase" id="RU363039"/>
    </source>
</evidence>
<evidence type="ECO:0000256" key="7">
    <source>
        <dbReference type="ARBA" id="ARBA00022490"/>
    </source>
</evidence>
<evidence type="ECO:0000256" key="5">
    <source>
        <dbReference type="ARBA" id="ARBA00012838"/>
    </source>
</evidence>
<accession>A0A482V899</accession>
<evidence type="ECO:0000259" key="30">
    <source>
        <dbReference type="Pfam" id="PF19303"/>
    </source>
</evidence>
<evidence type="ECO:0000256" key="27">
    <source>
        <dbReference type="PROSITE-ProRule" id="PRU00221"/>
    </source>
</evidence>
<evidence type="ECO:0000256" key="16">
    <source>
        <dbReference type="ARBA" id="ARBA00023128"/>
    </source>
</evidence>
<dbReference type="PRINTS" id="PR01041">
    <property type="entry name" value="TRNASYNTHMET"/>
</dbReference>
<dbReference type="Gene3D" id="2.170.220.10">
    <property type="match status" value="1"/>
</dbReference>
<dbReference type="Proteomes" id="UP000292052">
    <property type="component" value="Unassembled WGS sequence"/>
</dbReference>
<comment type="pathway">
    <text evidence="4">Protein modification; protein ubiquitination.</text>
</comment>
<keyword evidence="12" id="KW-0833">Ubl conjugation pathway</keyword>
<evidence type="ECO:0000256" key="23">
    <source>
        <dbReference type="ARBA" id="ARBA00060896"/>
    </source>
</evidence>
<keyword evidence="11 28" id="KW-0547">Nucleotide-binding</keyword>
<evidence type="ECO:0000256" key="12">
    <source>
        <dbReference type="ARBA" id="ARBA00022786"/>
    </source>
</evidence>
<dbReference type="GO" id="GO:0004825">
    <property type="term" value="F:methionine-tRNA ligase activity"/>
    <property type="evidence" value="ECO:0007669"/>
    <property type="project" value="UniProtKB-EC"/>
</dbReference>
<evidence type="ECO:0000256" key="8">
    <source>
        <dbReference type="ARBA" id="ARBA00022574"/>
    </source>
</evidence>
<evidence type="ECO:0000256" key="24">
    <source>
        <dbReference type="ARBA" id="ARBA00071153"/>
    </source>
</evidence>
<dbReference type="PANTHER" id="PTHR43326">
    <property type="entry name" value="METHIONYL-TRNA SYNTHETASE"/>
    <property type="match status" value="1"/>
</dbReference>
<dbReference type="EMBL" id="QDEB01128427">
    <property type="protein sequence ID" value="RZB39414.1"/>
    <property type="molecule type" value="Genomic_DNA"/>
</dbReference>
<evidence type="ECO:0000256" key="19">
    <source>
        <dbReference type="ARBA" id="ARBA00026124"/>
    </source>
</evidence>
<evidence type="ECO:0000256" key="20">
    <source>
        <dbReference type="ARBA" id="ARBA00029831"/>
    </source>
</evidence>
<feature type="repeat" description="WD" evidence="27">
    <location>
        <begin position="267"/>
        <end position="309"/>
    </location>
</feature>
<organism evidence="31 32">
    <name type="scientific">Asbolus verrucosus</name>
    <name type="common">Desert ironclad beetle</name>
    <dbReference type="NCBI Taxonomy" id="1661398"/>
    <lineage>
        <taxon>Eukaryota</taxon>
        <taxon>Metazoa</taxon>
        <taxon>Ecdysozoa</taxon>
        <taxon>Arthropoda</taxon>
        <taxon>Hexapoda</taxon>
        <taxon>Insecta</taxon>
        <taxon>Pterygota</taxon>
        <taxon>Neoptera</taxon>
        <taxon>Endopterygota</taxon>
        <taxon>Coleoptera</taxon>
        <taxon>Polyphaga</taxon>
        <taxon>Cucujiformia</taxon>
        <taxon>Tenebrionidae</taxon>
        <taxon>Pimeliinae</taxon>
        <taxon>Asbolus</taxon>
    </lineage>
</organism>
<dbReference type="SUPFAM" id="SSF52374">
    <property type="entry name" value="Nucleotidylyl transferase"/>
    <property type="match status" value="1"/>
</dbReference>
<dbReference type="InterPro" id="IPR015943">
    <property type="entry name" value="WD40/YVTN_repeat-like_dom_sf"/>
</dbReference>
<dbReference type="SMART" id="SM00320">
    <property type="entry name" value="WD40"/>
    <property type="match status" value="5"/>
</dbReference>
<evidence type="ECO:0000256" key="4">
    <source>
        <dbReference type="ARBA" id="ARBA00004906"/>
    </source>
</evidence>
<dbReference type="Gene3D" id="1.10.730.10">
    <property type="entry name" value="Isoleucyl-tRNA Synthetase, Domain 1"/>
    <property type="match status" value="1"/>
</dbReference>
<dbReference type="PANTHER" id="PTHR43326:SF1">
    <property type="entry name" value="METHIONINE--TRNA LIGASE, MITOCHONDRIAL"/>
    <property type="match status" value="1"/>
</dbReference>